<comment type="caution">
    <text evidence="2">The sequence shown here is derived from an EMBL/GenBank/DDBJ whole genome shotgun (WGS) entry which is preliminary data.</text>
</comment>
<sequence>MRTIVVVALIAGALGGCAGASATRTSANTMLIDAGAAPACGSQGAARVAAKTAAIETIRAGYDRYIIAGGAAQNNVSVSQMPGSYQTAGTMNYGRGYGSYNATTTYVPGPTIVAGSHDRQLSVVMFREGEPGAEQAIDAKSALGPEWQDLVKSGVRTCL</sequence>
<evidence type="ECO:0008006" key="4">
    <source>
        <dbReference type="Google" id="ProtNLM"/>
    </source>
</evidence>
<reference evidence="2 3" key="1">
    <citation type="submission" date="2019-09" db="EMBL/GenBank/DDBJ databases">
        <title>Salinarimonas rosea gen. nov., sp. nov., a new member of the a-2 subgroup of the Proteobacteria.</title>
        <authorList>
            <person name="Liu J."/>
        </authorList>
    </citation>
    <scope>NUCLEOTIDE SEQUENCE [LARGE SCALE GENOMIC DNA]</scope>
    <source>
        <strain evidence="2 3">BN140002</strain>
    </source>
</reference>
<evidence type="ECO:0000313" key="3">
    <source>
        <dbReference type="Proteomes" id="UP000323142"/>
    </source>
</evidence>
<organism evidence="2 3">
    <name type="scientific">Salinarimonas soli</name>
    <dbReference type="NCBI Taxonomy" id="1638099"/>
    <lineage>
        <taxon>Bacteria</taxon>
        <taxon>Pseudomonadati</taxon>
        <taxon>Pseudomonadota</taxon>
        <taxon>Alphaproteobacteria</taxon>
        <taxon>Hyphomicrobiales</taxon>
        <taxon>Salinarimonadaceae</taxon>
        <taxon>Salinarimonas</taxon>
    </lineage>
</organism>
<feature type="chain" id="PRO_5023099281" description="Lipoprotein" evidence="1">
    <location>
        <begin position="23"/>
        <end position="159"/>
    </location>
</feature>
<accession>A0A5B2VS99</accession>
<reference evidence="2 3" key="2">
    <citation type="submission" date="2019-09" db="EMBL/GenBank/DDBJ databases">
        <authorList>
            <person name="Jin C."/>
        </authorList>
    </citation>
    <scope>NUCLEOTIDE SEQUENCE [LARGE SCALE GENOMIC DNA]</scope>
    <source>
        <strain evidence="2 3">BN140002</strain>
    </source>
</reference>
<evidence type="ECO:0000256" key="1">
    <source>
        <dbReference type="SAM" id="SignalP"/>
    </source>
</evidence>
<protein>
    <recommendedName>
        <fullName evidence="4">Lipoprotein</fullName>
    </recommendedName>
</protein>
<gene>
    <name evidence="2" type="ORF">F0L46_04815</name>
</gene>
<name>A0A5B2VS99_9HYPH</name>
<dbReference type="EMBL" id="VUOA01000009">
    <property type="protein sequence ID" value="KAA2241122.1"/>
    <property type="molecule type" value="Genomic_DNA"/>
</dbReference>
<dbReference type="PROSITE" id="PS51257">
    <property type="entry name" value="PROKAR_LIPOPROTEIN"/>
    <property type="match status" value="1"/>
</dbReference>
<keyword evidence="1" id="KW-0732">Signal</keyword>
<evidence type="ECO:0000313" key="2">
    <source>
        <dbReference type="EMBL" id="KAA2241122.1"/>
    </source>
</evidence>
<dbReference type="AlphaFoldDB" id="A0A5B2VS99"/>
<proteinExistence type="predicted"/>
<dbReference type="Proteomes" id="UP000323142">
    <property type="component" value="Unassembled WGS sequence"/>
</dbReference>
<feature type="signal peptide" evidence="1">
    <location>
        <begin position="1"/>
        <end position="22"/>
    </location>
</feature>
<keyword evidence="3" id="KW-1185">Reference proteome</keyword>
<dbReference type="OrthoDB" id="7773880at2"/>